<dbReference type="GO" id="GO:0004144">
    <property type="term" value="F:diacylglycerol O-acyltransferase activity"/>
    <property type="evidence" value="ECO:0007669"/>
    <property type="project" value="UniProtKB-EC"/>
</dbReference>
<dbReference type="SUPFAM" id="SSF52777">
    <property type="entry name" value="CoA-dependent acyltransferases"/>
    <property type="match status" value="1"/>
</dbReference>
<feature type="domain" description="O-acyltransferase WSD1-like N-terminal" evidence="11">
    <location>
        <begin position="116"/>
        <end position="159"/>
    </location>
</feature>
<dbReference type="PANTHER" id="PTHR31650:SF41">
    <property type="entry name" value="O-ACYLTRANSFERASE WSD1-LIKE ISOFORM X1"/>
    <property type="match status" value="1"/>
</dbReference>
<dbReference type="Proteomes" id="UP000813463">
    <property type="component" value="Chromosome 6"/>
</dbReference>
<name>A0A9R0JFB9_SPIOL</name>
<evidence type="ECO:0000256" key="7">
    <source>
        <dbReference type="ARBA" id="ARBA00023315"/>
    </source>
</evidence>
<comment type="pathway">
    <text evidence="3">Glycerolipid metabolism; triacylglycerol biosynthesis.</text>
</comment>
<evidence type="ECO:0000256" key="6">
    <source>
        <dbReference type="ARBA" id="ARBA00022824"/>
    </source>
</evidence>
<proteinExistence type="inferred from homology"/>
<comment type="similarity">
    <text evidence="8">In the N-terminal section; belongs to the long-chain O-acyltransferase family.</text>
</comment>
<dbReference type="InterPro" id="IPR023213">
    <property type="entry name" value="CAT-like_dom_sf"/>
</dbReference>
<keyword evidence="5" id="KW-0808">Transferase</keyword>
<dbReference type="Gene3D" id="3.30.559.10">
    <property type="entry name" value="Chloramphenicol acetyltransferase-like domain"/>
    <property type="match status" value="1"/>
</dbReference>
<dbReference type="PANTHER" id="PTHR31650">
    <property type="entry name" value="O-ACYLTRANSFERASE (WSD1-LIKE) FAMILY PROTEIN"/>
    <property type="match status" value="1"/>
</dbReference>
<evidence type="ECO:0000256" key="9">
    <source>
        <dbReference type="ARBA" id="ARBA00047604"/>
    </source>
</evidence>
<accession>A0A9R0JFB9</accession>
<comment type="catalytic activity">
    <reaction evidence="9">
        <text>a long chain fatty alcohol + a fatty acyl-CoA = a long-chain alcohol wax ester + CoA</text>
        <dbReference type="Rhea" id="RHEA:38443"/>
        <dbReference type="ChEBI" id="CHEBI:17135"/>
        <dbReference type="ChEBI" id="CHEBI:57287"/>
        <dbReference type="ChEBI" id="CHEBI:77636"/>
        <dbReference type="ChEBI" id="CHEBI:235323"/>
        <dbReference type="EC" id="2.3.1.75"/>
    </reaction>
</comment>
<dbReference type="GO" id="GO:0047196">
    <property type="term" value="F:long-chain-alcohol O-fatty-acyltransferase activity"/>
    <property type="evidence" value="ECO:0007669"/>
    <property type="project" value="UniProtKB-EC"/>
</dbReference>
<dbReference type="InterPro" id="IPR009721">
    <property type="entry name" value="O-acyltransferase_WSD1_C"/>
</dbReference>
<keyword evidence="6" id="KW-0256">Endoplasmic reticulum</keyword>
<evidence type="ECO:0000313" key="14">
    <source>
        <dbReference type="RefSeq" id="XP_021866087.1"/>
    </source>
</evidence>
<reference evidence="13" key="1">
    <citation type="journal article" date="2021" name="Nat. Commun.">
        <title>Genomic analyses provide insights into spinach domestication and the genetic basis of agronomic traits.</title>
        <authorList>
            <person name="Cai X."/>
            <person name="Sun X."/>
            <person name="Xu C."/>
            <person name="Sun H."/>
            <person name="Wang X."/>
            <person name="Ge C."/>
            <person name="Zhang Z."/>
            <person name="Wang Q."/>
            <person name="Fei Z."/>
            <person name="Jiao C."/>
            <person name="Wang Q."/>
        </authorList>
    </citation>
    <scope>NUCLEOTIDE SEQUENCE [LARGE SCALE GENOMIC DNA]</scope>
    <source>
        <strain evidence="13">cv. Varoflay</strain>
    </source>
</reference>
<evidence type="ECO:0000259" key="11">
    <source>
        <dbReference type="Pfam" id="PF03007"/>
    </source>
</evidence>
<sequence length="470" mass="52419">MGDHELEIKYDDEAKKSPFGQVFLKLYSPNSEAVIHCAMVVRDPIDVESLKNTISNSMMMKHPRFCSLWVRKDNQWKRTHVNIDDHIIVHDTIEDDDNDDEEAAINSFLAEISVCTPLSESKPLWEVHVLTGLKCVVLRVHHSVGDGVSLMSMLSACFGKTTPVSETGNGVDDASHGKKDGEKHGVWGLVKRKWFTFLLLLFRVLGRVLWLIKDKVSVLSGGHGVEILPRKLVTAKFLMEDFKSIKQAIPKATINDVLLGIISSGFSKYLSIKSSNAVQQAFQLTAIIAVNLRKDFIIQDISDLMITGSRSRSELSGWGNKTMVVFLPINCCNGLHPLEHVRAMKAAMDKKKQSFEAHLMYRISNFVVSCFGPKVGSWCCRRLEGSTTLVISNIRGPSEEIVIGDNPVTNIKVNVSSTSQAIMMHMVSYAGQVNLQVIVAKDIIPDPELLVKCFQDSFLEMKSFIDISQV</sequence>
<organism evidence="13 14">
    <name type="scientific">Spinacia oleracea</name>
    <name type="common">Spinach</name>
    <dbReference type="NCBI Taxonomy" id="3562"/>
    <lineage>
        <taxon>Eukaryota</taxon>
        <taxon>Viridiplantae</taxon>
        <taxon>Streptophyta</taxon>
        <taxon>Embryophyta</taxon>
        <taxon>Tracheophyta</taxon>
        <taxon>Spermatophyta</taxon>
        <taxon>Magnoliopsida</taxon>
        <taxon>eudicotyledons</taxon>
        <taxon>Gunneridae</taxon>
        <taxon>Pentapetalae</taxon>
        <taxon>Caryophyllales</taxon>
        <taxon>Chenopodiaceae</taxon>
        <taxon>Chenopodioideae</taxon>
        <taxon>Anserineae</taxon>
        <taxon>Spinacia</taxon>
    </lineage>
</organism>
<reference evidence="14" key="2">
    <citation type="submission" date="2025-08" db="UniProtKB">
        <authorList>
            <consortium name="RefSeq"/>
        </authorList>
    </citation>
    <scope>IDENTIFICATION</scope>
    <source>
        <tissue evidence="14">Leaf</tissue>
    </source>
</reference>
<dbReference type="GO" id="GO:0019432">
    <property type="term" value="P:triglyceride biosynthetic process"/>
    <property type="evidence" value="ECO:0000318"/>
    <property type="project" value="GO_Central"/>
</dbReference>
<evidence type="ECO:0000256" key="5">
    <source>
        <dbReference type="ARBA" id="ARBA00022679"/>
    </source>
</evidence>
<comment type="pathway">
    <text evidence="4">Lipid metabolism.</text>
</comment>
<dbReference type="GeneID" id="110804787"/>
<gene>
    <name evidence="14" type="primary">LOC110804787</name>
</gene>
<dbReference type="AlphaFoldDB" id="A0A9R0JFB9"/>
<dbReference type="KEGG" id="soe:110804787"/>
<dbReference type="Pfam" id="PF06974">
    <property type="entry name" value="WS_DGAT_C"/>
    <property type="match status" value="1"/>
</dbReference>
<dbReference type="RefSeq" id="XP_021866087.1">
    <property type="nucleotide sequence ID" value="XM_022010395.2"/>
</dbReference>
<evidence type="ECO:0000259" key="12">
    <source>
        <dbReference type="Pfam" id="PF06974"/>
    </source>
</evidence>
<keyword evidence="7 14" id="KW-0012">Acyltransferase</keyword>
<evidence type="ECO:0000256" key="1">
    <source>
        <dbReference type="ARBA" id="ARBA00004162"/>
    </source>
</evidence>
<protein>
    <submittedName>
        <fullName evidence="14">Wax ester synthase/diacylglycerol acyltransferase 10</fullName>
    </submittedName>
</protein>
<evidence type="ECO:0000256" key="3">
    <source>
        <dbReference type="ARBA" id="ARBA00004771"/>
    </source>
</evidence>
<dbReference type="GO" id="GO:0005886">
    <property type="term" value="C:plasma membrane"/>
    <property type="evidence" value="ECO:0000318"/>
    <property type="project" value="GO_Central"/>
</dbReference>
<keyword evidence="13" id="KW-1185">Reference proteome</keyword>
<evidence type="ECO:0000256" key="8">
    <source>
        <dbReference type="ARBA" id="ARBA00024360"/>
    </source>
</evidence>
<evidence type="ECO:0000256" key="4">
    <source>
        <dbReference type="ARBA" id="ARBA00005189"/>
    </source>
</evidence>
<dbReference type="InterPro" id="IPR004255">
    <property type="entry name" value="O-acyltransferase_WSD1_N"/>
</dbReference>
<evidence type="ECO:0000313" key="13">
    <source>
        <dbReference type="Proteomes" id="UP000813463"/>
    </source>
</evidence>
<dbReference type="InterPro" id="IPR045034">
    <property type="entry name" value="O-acyltransferase_WSD1-like"/>
</dbReference>
<feature type="domain" description="O-acyltransferase WSD1 C-terminal" evidence="12">
    <location>
        <begin position="318"/>
        <end position="462"/>
    </location>
</feature>
<dbReference type="Pfam" id="PF03007">
    <property type="entry name" value="WS_DGAT_cat"/>
    <property type="match status" value="1"/>
</dbReference>
<evidence type="ECO:0000256" key="2">
    <source>
        <dbReference type="ARBA" id="ARBA00004586"/>
    </source>
</evidence>
<evidence type="ECO:0000256" key="10">
    <source>
        <dbReference type="ARBA" id="ARBA00048109"/>
    </source>
</evidence>
<comment type="catalytic activity">
    <reaction evidence="10">
        <text>an acyl-CoA + a 1,2-diacyl-sn-glycerol = a triacyl-sn-glycerol + CoA</text>
        <dbReference type="Rhea" id="RHEA:10868"/>
        <dbReference type="ChEBI" id="CHEBI:17815"/>
        <dbReference type="ChEBI" id="CHEBI:57287"/>
        <dbReference type="ChEBI" id="CHEBI:58342"/>
        <dbReference type="ChEBI" id="CHEBI:64615"/>
        <dbReference type="EC" id="2.3.1.20"/>
    </reaction>
</comment>
<dbReference type="GO" id="GO:0008374">
    <property type="term" value="F:O-acyltransferase activity"/>
    <property type="evidence" value="ECO:0000318"/>
    <property type="project" value="GO_Central"/>
</dbReference>
<dbReference type="OrthoDB" id="619536at2759"/>
<dbReference type="GO" id="GO:0005789">
    <property type="term" value="C:endoplasmic reticulum membrane"/>
    <property type="evidence" value="ECO:0007669"/>
    <property type="project" value="UniProtKB-SubCell"/>
</dbReference>
<comment type="subcellular location">
    <subcellularLocation>
        <location evidence="1">Cell membrane</location>
        <topology evidence="1">Single-pass membrane protein</topology>
    </subcellularLocation>
    <subcellularLocation>
        <location evidence="2">Endoplasmic reticulum membrane</location>
    </subcellularLocation>
</comment>